<dbReference type="Proteomes" id="UP001519863">
    <property type="component" value="Unassembled WGS sequence"/>
</dbReference>
<dbReference type="EMBL" id="JAHXZI010000014">
    <property type="protein sequence ID" value="MBW6437126.1"/>
    <property type="molecule type" value="Genomic_DNA"/>
</dbReference>
<evidence type="ECO:0000259" key="2">
    <source>
        <dbReference type="Pfam" id="PF03551"/>
    </source>
</evidence>
<name>A0ABS7B7Y2_9ACTN</name>
<feature type="domain" description="Transcription regulator PadR N-terminal" evidence="2">
    <location>
        <begin position="10"/>
        <end position="65"/>
    </location>
</feature>
<keyword evidence="4" id="KW-1185">Reference proteome</keyword>
<evidence type="ECO:0000313" key="3">
    <source>
        <dbReference type="EMBL" id="MBW6437126.1"/>
    </source>
</evidence>
<dbReference type="PANTHER" id="PTHR43252">
    <property type="entry name" value="TRANSCRIPTIONAL REGULATOR YQJI"/>
    <property type="match status" value="1"/>
</dbReference>
<reference evidence="3 4" key="1">
    <citation type="journal article" date="2013" name="Antonie Van Leeuwenhoek">
        <title>Actinoplanes hulinensis sp. nov., a novel actinomycete isolated from soybean root (Glycine max (L.) Merr).</title>
        <authorList>
            <person name="Shen Y."/>
            <person name="Liu C."/>
            <person name="Wang X."/>
            <person name="Zhao J."/>
            <person name="Jia F."/>
            <person name="Zhang Y."/>
            <person name="Wang L."/>
            <person name="Yang D."/>
            <person name="Xiang W."/>
        </authorList>
    </citation>
    <scope>NUCLEOTIDE SEQUENCE [LARGE SCALE GENOMIC DNA]</scope>
    <source>
        <strain evidence="3 4">NEAU-M9</strain>
    </source>
</reference>
<dbReference type="SUPFAM" id="SSF46785">
    <property type="entry name" value="Winged helix' DNA-binding domain"/>
    <property type="match status" value="1"/>
</dbReference>
<accession>A0ABS7B7Y2</accession>
<evidence type="ECO:0000256" key="1">
    <source>
        <dbReference type="SAM" id="MobiDB-lite"/>
    </source>
</evidence>
<comment type="caution">
    <text evidence="3">The sequence shown here is derived from an EMBL/GenBank/DDBJ whole genome shotgun (WGS) entry which is preliminary data.</text>
</comment>
<evidence type="ECO:0000313" key="4">
    <source>
        <dbReference type="Proteomes" id="UP001519863"/>
    </source>
</evidence>
<feature type="region of interest" description="Disordered" evidence="1">
    <location>
        <begin position="57"/>
        <end position="160"/>
    </location>
</feature>
<sequence>MRRGTVPDLVLTALLDGPAHGYELMDRLERFSGGGWRPGPGSIYPLLQMFQDTGLVSSSETDWPQGLRSDRRRPGTGGGAAGRRVRGRLPERSAGAFPIADRDAPTAGRSPAGVRHRLPGNRRPGRRHREERPPGPLSPAGGAVTRSWTPVSRCRVPAEQ</sequence>
<gene>
    <name evidence="3" type="ORF">KZ829_25610</name>
</gene>
<organism evidence="3 4">
    <name type="scientific">Actinoplanes hulinensis</name>
    <dbReference type="NCBI Taxonomy" id="1144547"/>
    <lineage>
        <taxon>Bacteria</taxon>
        <taxon>Bacillati</taxon>
        <taxon>Actinomycetota</taxon>
        <taxon>Actinomycetes</taxon>
        <taxon>Micromonosporales</taxon>
        <taxon>Micromonosporaceae</taxon>
        <taxon>Actinoplanes</taxon>
    </lineage>
</organism>
<protein>
    <submittedName>
        <fullName evidence="3">PadR family transcriptional regulator</fullName>
    </submittedName>
</protein>
<feature type="compositionally biased region" description="Basic residues" evidence="1">
    <location>
        <begin position="114"/>
        <end position="127"/>
    </location>
</feature>
<dbReference type="InterPro" id="IPR036388">
    <property type="entry name" value="WH-like_DNA-bd_sf"/>
</dbReference>
<proteinExistence type="predicted"/>
<dbReference type="InterPro" id="IPR036390">
    <property type="entry name" value="WH_DNA-bd_sf"/>
</dbReference>
<dbReference type="Gene3D" id="1.10.10.10">
    <property type="entry name" value="Winged helix-like DNA-binding domain superfamily/Winged helix DNA-binding domain"/>
    <property type="match status" value="1"/>
</dbReference>
<dbReference type="InterPro" id="IPR005149">
    <property type="entry name" value="Tscrpt_reg_PadR_N"/>
</dbReference>
<dbReference type="Pfam" id="PF03551">
    <property type="entry name" value="PadR"/>
    <property type="match status" value="1"/>
</dbReference>
<dbReference type="PANTHER" id="PTHR43252:SF2">
    <property type="entry name" value="TRANSCRIPTION REGULATOR, PADR-LIKE FAMILY"/>
    <property type="match status" value="1"/>
</dbReference>